<name>A0ACB9NC46_BAUVA</name>
<evidence type="ECO:0000313" key="2">
    <source>
        <dbReference type="Proteomes" id="UP000828941"/>
    </source>
</evidence>
<protein>
    <submittedName>
        <fullName evidence="1">Uncharacterized protein</fullName>
    </submittedName>
</protein>
<proteinExistence type="predicted"/>
<organism evidence="1 2">
    <name type="scientific">Bauhinia variegata</name>
    <name type="common">Purple orchid tree</name>
    <name type="synonym">Phanera variegata</name>
    <dbReference type="NCBI Taxonomy" id="167791"/>
    <lineage>
        <taxon>Eukaryota</taxon>
        <taxon>Viridiplantae</taxon>
        <taxon>Streptophyta</taxon>
        <taxon>Embryophyta</taxon>
        <taxon>Tracheophyta</taxon>
        <taxon>Spermatophyta</taxon>
        <taxon>Magnoliopsida</taxon>
        <taxon>eudicotyledons</taxon>
        <taxon>Gunneridae</taxon>
        <taxon>Pentapetalae</taxon>
        <taxon>rosids</taxon>
        <taxon>fabids</taxon>
        <taxon>Fabales</taxon>
        <taxon>Fabaceae</taxon>
        <taxon>Cercidoideae</taxon>
        <taxon>Cercideae</taxon>
        <taxon>Bauhiniinae</taxon>
        <taxon>Bauhinia</taxon>
    </lineage>
</organism>
<comment type="caution">
    <text evidence="1">The sequence shown here is derived from an EMBL/GenBank/DDBJ whole genome shotgun (WGS) entry which is preliminary data.</text>
</comment>
<accession>A0ACB9NC46</accession>
<keyword evidence="2" id="KW-1185">Reference proteome</keyword>
<dbReference type="EMBL" id="CM039432">
    <property type="protein sequence ID" value="KAI4334047.1"/>
    <property type="molecule type" value="Genomic_DNA"/>
</dbReference>
<reference evidence="1 2" key="1">
    <citation type="journal article" date="2022" name="DNA Res.">
        <title>Chromosomal-level genome assembly of the orchid tree Bauhinia variegata (Leguminosae; Cercidoideae) supports the allotetraploid origin hypothesis of Bauhinia.</title>
        <authorList>
            <person name="Zhong Y."/>
            <person name="Chen Y."/>
            <person name="Zheng D."/>
            <person name="Pang J."/>
            <person name="Liu Y."/>
            <person name="Luo S."/>
            <person name="Meng S."/>
            <person name="Qian L."/>
            <person name="Wei D."/>
            <person name="Dai S."/>
            <person name="Zhou R."/>
        </authorList>
    </citation>
    <scope>NUCLEOTIDE SEQUENCE [LARGE SCALE GENOMIC DNA]</scope>
    <source>
        <strain evidence="1">BV-YZ2020</strain>
    </source>
</reference>
<gene>
    <name evidence="1" type="ORF">L6164_018785</name>
</gene>
<sequence>MDNVKISWFWLSVLILCFSLYAHPSLGADKITSNQSLSGDQTIVSACGIFRLGFFKPSNSSNYYVGMWYNKVSVQTIVWVANRDTPVSDTTAAKLTISGGNLVLFNESQMPVWSTNLNSASSSSVEAVLLDSGNLVLRQDTSSEFLWQSFDHPTHTWLPGGKLKLDTRTKQPNYLTSWKNSENPAPGLFSLELDPKETTSYLILWNKSQQYWSSGRWNGQIFSEVPEMMGNRLYNTTFVSDSNESYFTYNMYNTSIMSRFVMDVSGKIKQFIWSEASEQWTLIWSQPRRQCEVYDLCGAFGSCDENSLTFCNCLTGFEPKLQNDWNLNDYSGGCQRKTQLQCESSNPSSGKNDRFLAMSNMKLPQHSQSVGVGNAGECETTCLSNCSCTAYAYDSNGCSIWSGDLLNLQQSSQDDSSGKTLYLKLAASEFSDSKGNKRIVIGIVVGAVVVVGVLLAIFVFPMLRRRRRKKATGLEGTLMVFGYRDLRNATKNFSEKLGRGGFGSVFKGTLPDSSVIAVKKLESVGQGEKQFRAEVITIGTVQHVNLVRLRGFCSEGTKKLLVYDYMPNSSLDSHLFRQKNPNVLDWELRYQIALGTARGLNYLHDKCRDCIIHCDIKPENILLDADFRPKVADFGMAKLVGRDFSRVLTNMRGTRGYLAPEWLSGLAITSKADVYSYGMMLFELVSGRRNSELSEDGQVKFFPALAANIVSQGGDVVSVLDPRLNGNADIEELTRMIKVASWCTQDEEAHRPAMGQVVQMLEGVLDVNLPPVPRALQIFVHNQQNRVFFTDSNSAQSQAISNISSSSSKS</sequence>
<dbReference type="Proteomes" id="UP000828941">
    <property type="component" value="Chromosome 7"/>
</dbReference>
<evidence type="ECO:0000313" key="1">
    <source>
        <dbReference type="EMBL" id="KAI4334047.1"/>
    </source>
</evidence>